<comment type="caution">
    <text evidence="2">The sequence shown here is derived from an EMBL/GenBank/DDBJ whole genome shotgun (WGS) entry which is preliminary data.</text>
</comment>
<dbReference type="Proteomes" id="UP000214720">
    <property type="component" value="Unassembled WGS sequence"/>
</dbReference>
<organism evidence="2 3">
    <name type="scientific">Caballeronia sordidicola</name>
    <name type="common">Burkholderia sordidicola</name>
    <dbReference type="NCBI Taxonomy" id="196367"/>
    <lineage>
        <taxon>Bacteria</taxon>
        <taxon>Pseudomonadati</taxon>
        <taxon>Pseudomonadota</taxon>
        <taxon>Betaproteobacteria</taxon>
        <taxon>Burkholderiales</taxon>
        <taxon>Burkholderiaceae</taxon>
        <taxon>Caballeronia</taxon>
    </lineage>
</organism>
<protein>
    <submittedName>
        <fullName evidence="2">Uncharacterized protein</fullName>
    </submittedName>
</protein>
<evidence type="ECO:0000256" key="1">
    <source>
        <dbReference type="SAM" id="MobiDB-lite"/>
    </source>
</evidence>
<feature type="compositionally biased region" description="Low complexity" evidence="1">
    <location>
        <begin position="182"/>
        <end position="193"/>
    </location>
</feature>
<dbReference type="EMBL" id="MTHB01000216">
    <property type="protein sequence ID" value="OXC74428.1"/>
    <property type="molecule type" value="Genomic_DNA"/>
</dbReference>
<sequence>MKKYKWMDEGIPHSLESSMDQIGFELLKFASPTTKPLNPVFEYLRSTSVAQHRPKHVIVSRERKSIALCTIPPSVGLRARVSREGYSRDLRPRWKSAPSRSNFLKGRWYFGFWRWKQRWQTTQSDQPLSKTISSSMTAISNSVSASSAIQLAMVTEQLLGCRTPTVHALVLGEALKVSTVSSKSDTSKSGSTRSCHENDDYPGRHELHFAEQGFIEGAL</sequence>
<dbReference type="RefSeq" id="WP_144021400.1">
    <property type="nucleotide sequence ID" value="NZ_MTHB01000216.1"/>
</dbReference>
<evidence type="ECO:0000313" key="2">
    <source>
        <dbReference type="EMBL" id="OXC74428.1"/>
    </source>
</evidence>
<dbReference type="AlphaFoldDB" id="A0A226WUZ8"/>
<gene>
    <name evidence="2" type="ORF">BSU04_32040</name>
</gene>
<accession>A0A226WUZ8</accession>
<feature type="region of interest" description="Disordered" evidence="1">
    <location>
        <begin position="182"/>
        <end position="202"/>
    </location>
</feature>
<evidence type="ECO:0000313" key="3">
    <source>
        <dbReference type="Proteomes" id="UP000214720"/>
    </source>
</evidence>
<reference evidence="3" key="1">
    <citation type="submission" date="2017-01" db="EMBL/GenBank/DDBJ databases">
        <title>Genome Analysis of Deinococcus marmoris KOPRI26562.</title>
        <authorList>
            <person name="Kim J.H."/>
            <person name="Oh H.-M."/>
        </authorList>
    </citation>
    <scope>NUCLEOTIDE SEQUENCE [LARGE SCALE GENOMIC DNA]</scope>
    <source>
        <strain evidence="3">PAMC 26633</strain>
    </source>
</reference>
<proteinExistence type="predicted"/>
<name>A0A226WUZ8_CABSO</name>